<accession>A0A8J7J8U1</accession>
<dbReference type="AlphaFoldDB" id="A0A8J7J8U1"/>
<comment type="caution">
    <text evidence="2">The sequence shown here is derived from an EMBL/GenBank/DDBJ whole genome shotgun (WGS) entry which is preliminary data.</text>
</comment>
<organism evidence="2 3">
    <name type="scientific">Halocynthiibacter styelae</name>
    <dbReference type="NCBI Taxonomy" id="2761955"/>
    <lineage>
        <taxon>Bacteria</taxon>
        <taxon>Pseudomonadati</taxon>
        <taxon>Pseudomonadota</taxon>
        <taxon>Alphaproteobacteria</taxon>
        <taxon>Rhodobacterales</taxon>
        <taxon>Paracoccaceae</taxon>
        <taxon>Halocynthiibacter</taxon>
    </lineage>
</organism>
<gene>
    <name evidence="2" type="ORF">H1D41_18040</name>
</gene>
<keyword evidence="1" id="KW-0812">Transmembrane</keyword>
<evidence type="ECO:0000256" key="1">
    <source>
        <dbReference type="SAM" id="Phobius"/>
    </source>
</evidence>
<reference evidence="2" key="1">
    <citation type="submission" date="2020-10" db="EMBL/GenBank/DDBJ databases">
        <title>Paenihalocynthiibacter styelae gen. nov., sp. nov., isolated from stalked sea squirt Styela clava.</title>
        <authorList>
            <person name="Kim Y.-O."/>
            <person name="Yoon J.-H."/>
        </authorList>
    </citation>
    <scope>NUCLEOTIDE SEQUENCE</scope>
    <source>
        <strain evidence="2">MYP1-1</strain>
    </source>
</reference>
<feature type="transmembrane region" description="Helical" evidence="1">
    <location>
        <begin position="20"/>
        <end position="41"/>
    </location>
</feature>
<sequence length="147" mass="16258">MPGSQISSPQIVFRRSERKYLPLFLAVLFVTTPALGTLIWYKFTGRVAPLAITQEYQARRGSLNGVAIVADVSWSNSEQRHTKEAFRTRLTRAFAAHGETVIVVFHDGGSGLNEVTYRVGSNAFGPYPHSEAAFGVRSSISAYRLHD</sequence>
<dbReference type="EMBL" id="JADCKQ010000024">
    <property type="protein sequence ID" value="MBI1495540.1"/>
    <property type="molecule type" value="Genomic_DNA"/>
</dbReference>
<proteinExistence type="predicted"/>
<evidence type="ECO:0000313" key="2">
    <source>
        <dbReference type="EMBL" id="MBI1495540.1"/>
    </source>
</evidence>
<dbReference type="Proteomes" id="UP000640583">
    <property type="component" value="Unassembled WGS sequence"/>
</dbReference>
<dbReference type="RefSeq" id="WP_228850234.1">
    <property type="nucleotide sequence ID" value="NZ_JADCKQ010000024.1"/>
</dbReference>
<keyword evidence="3" id="KW-1185">Reference proteome</keyword>
<evidence type="ECO:0008006" key="4">
    <source>
        <dbReference type="Google" id="ProtNLM"/>
    </source>
</evidence>
<keyword evidence="1" id="KW-1133">Transmembrane helix</keyword>
<name>A0A8J7J8U1_9RHOB</name>
<keyword evidence="1" id="KW-0472">Membrane</keyword>
<evidence type="ECO:0000313" key="3">
    <source>
        <dbReference type="Proteomes" id="UP000640583"/>
    </source>
</evidence>
<protein>
    <recommendedName>
        <fullName evidence="4">VWA domain-containing protein</fullName>
    </recommendedName>
</protein>